<protein>
    <submittedName>
        <fullName evidence="3">Senescence domain-containing protein</fullName>
    </submittedName>
</protein>
<dbReference type="Proteomes" id="UP000271098">
    <property type="component" value="Unassembled WGS sequence"/>
</dbReference>
<proteinExistence type="predicted"/>
<reference evidence="1 2" key="2">
    <citation type="submission" date="2018-11" db="EMBL/GenBank/DDBJ databases">
        <authorList>
            <consortium name="Pathogen Informatics"/>
        </authorList>
    </citation>
    <scope>NUCLEOTIDE SEQUENCE [LARGE SCALE GENOMIC DNA]</scope>
</reference>
<evidence type="ECO:0000313" key="1">
    <source>
        <dbReference type="EMBL" id="VDN27802.1"/>
    </source>
</evidence>
<evidence type="ECO:0000313" key="2">
    <source>
        <dbReference type="Proteomes" id="UP000271098"/>
    </source>
</evidence>
<dbReference type="EMBL" id="UYRT01083698">
    <property type="protein sequence ID" value="VDN27802.1"/>
    <property type="molecule type" value="Genomic_DNA"/>
</dbReference>
<accession>A0A183E605</accession>
<sequence>MMPLLATTASPNIVEGALKGGGQFVENQIGAHKATTASPNIVEGALKGGGQFVENQIGAHKDELMHTVGDLAEKVGVSRAVAEVIGGNLLQQGIQKGKELLSGHAAAENIDKAKEKAKADPSLDKALPGN</sequence>
<organism evidence="3">
    <name type="scientific">Gongylonema pulchrum</name>
    <dbReference type="NCBI Taxonomy" id="637853"/>
    <lineage>
        <taxon>Eukaryota</taxon>
        <taxon>Metazoa</taxon>
        <taxon>Ecdysozoa</taxon>
        <taxon>Nematoda</taxon>
        <taxon>Chromadorea</taxon>
        <taxon>Rhabditida</taxon>
        <taxon>Spirurina</taxon>
        <taxon>Spiruromorpha</taxon>
        <taxon>Spiruroidea</taxon>
        <taxon>Gongylonematidae</taxon>
        <taxon>Gongylonema</taxon>
    </lineage>
</organism>
<keyword evidence="2" id="KW-1185">Reference proteome</keyword>
<dbReference type="WBParaSite" id="GPUH_0001641801-mRNA-1">
    <property type="protein sequence ID" value="GPUH_0001641801-mRNA-1"/>
    <property type="gene ID" value="GPUH_0001641801"/>
</dbReference>
<evidence type="ECO:0000313" key="3">
    <source>
        <dbReference type="WBParaSite" id="GPUH_0001641801-mRNA-1"/>
    </source>
</evidence>
<gene>
    <name evidence="1" type="ORF">GPUH_LOCUS16396</name>
</gene>
<dbReference type="AlphaFoldDB" id="A0A183E605"/>
<name>A0A183E605_9BILA</name>
<reference evidence="3" key="1">
    <citation type="submission" date="2016-06" db="UniProtKB">
        <authorList>
            <consortium name="WormBaseParasite"/>
        </authorList>
    </citation>
    <scope>IDENTIFICATION</scope>
</reference>